<gene>
    <name evidence="1" type="ORF">SAMN02746065_10918</name>
</gene>
<organism evidence="1 2">
    <name type="scientific">Desulfocicer vacuolatum DSM 3385</name>
    <dbReference type="NCBI Taxonomy" id="1121400"/>
    <lineage>
        <taxon>Bacteria</taxon>
        <taxon>Pseudomonadati</taxon>
        <taxon>Thermodesulfobacteriota</taxon>
        <taxon>Desulfobacteria</taxon>
        <taxon>Desulfobacterales</taxon>
        <taxon>Desulfobacteraceae</taxon>
        <taxon>Desulfocicer</taxon>
    </lineage>
</organism>
<dbReference type="STRING" id="1121400.SAMN02746065_10918"/>
<name>A0A1W2BP48_9BACT</name>
<dbReference type="AlphaFoldDB" id="A0A1W2BP48"/>
<proteinExistence type="predicted"/>
<protein>
    <submittedName>
        <fullName evidence="1">Uncharacterized protein</fullName>
    </submittedName>
</protein>
<accession>A0A1W2BP48</accession>
<dbReference type="Proteomes" id="UP000192418">
    <property type="component" value="Unassembled WGS sequence"/>
</dbReference>
<evidence type="ECO:0000313" key="1">
    <source>
        <dbReference type="EMBL" id="SMC74643.1"/>
    </source>
</evidence>
<sequence>MKAETRVKKLEARAGAAEEQEPFDEIFKTFGVPEEQWEGLERQLRREGFRSQKQFVEWLLNEVDGATRGLPKARTDLDG</sequence>
<dbReference type="EMBL" id="FWXY01000009">
    <property type="protein sequence ID" value="SMC74643.1"/>
    <property type="molecule type" value="Genomic_DNA"/>
</dbReference>
<reference evidence="1 2" key="1">
    <citation type="submission" date="2017-04" db="EMBL/GenBank/DDBJ databases">
        <authorList>
            <person name="Afonso C.L."/>
            <person name="Miller P.J."/>
            <person name="Scott M.A."/>
            <person name="Spackman E."/>
            <person name="Goraichik I."/>
            <person name="Dimitrov K.M."/>
            <person name="Suarez D.L."/>
            <person name="Swayne D.E."/>
        </authorList>
    </citation>
    <scope>NUCLEOTIDE SEQUENCE [LARGE SCALE GENOMIC DNA]</scope>
    <source>
        <strain evidence="1 2">DSM 3385</strain>
    </source>
</reference>
<evidence type="ECO:0000313" key="2">
    <source>
        <dbReference type="Proteomes" id="UP000192418"/>
    </source>
</evidence>
<dbReference type="RefSeq" id="WP_084068769.1">
    <property type="nucleotide sequence ID" value="NZ_FWXY01000009.1"/>
</dbReference>
<keyword evidence="2" id="KW-1185">Reference proteome</keyword>